<keyword evidence="2" id="KW-1185">Reference proteome</keyword>
<evidence type="ECO:0000313" key="1">
    <source>
        <dbReference type="EMBL" id="KAF2419873.1"/>
    </source>
</evidence>
<dbReference type="OrthoDB" id="62952at2759"/>
<proteinExistence type="predicted"/>
<protein>
    <recommendedName>
        <fullName evidence="3">F-box domain-containing protein</fullName>
    </recommendedName>
</protein>
<dbReference type="AlphaFoldDB" id="A0A9P4NFW2"/>
<name>A0A9P4NFW2_9PEZI</name>
<sequence length="185" mass="21456">MPKGFLDLPAEIRIKIYNFCFYLGKMTKVHLAERRSLSSQLLRTCSQVYAEGLPILYGTNKFDFHFPDAWIREQLEYKEARALSPLKMMKHLVFENAQRRLREFPILRHRLSGLVDICINSRPHMRLELMEEASDWMEARSSARVLATIATSSYKPNQRMSVDEFKASVLGAILVGASIKEVRVY</sequence>
<gene>
    <name evidence="1" type="ORF">EJ08DRAFT_33354</name>
</gene>
<organism evidence="1 2">
    <name type="scientific">Tothia fuscella</name>
    <dbReference type="NCBI Taxonomy" id="1048955"/>
    <lineage>
        <taxon>Eukaryota</taxon>
        <taxon>Fungi</taxon>
        <taxon>Dikarya</taxon>
        <taxon>Ascomycota</taxon>
        <taxon>Pezizomycotina</taxon>
        <taxon>Dothideomycetes</taxon>
        <taxon>Pleosporomycetidae</taxon>
        <taxon>Venturiales</taxon>
        <taxon>Cylindrosympodiaceae</taxon>
        <taxon>Tothia</taxon>
    </lineage>
</organism>
<reference evidence="1" key="1">
    <citation type="journal article" date="2020" name="Stud. Mycol.">
        <title>101 Dothideomycetes genomes: a test case for predicting lifestyles and emergence of pathogens.</title>
        <authorList>
            <person name="Haridas S."/>
            <person name="Albert R."/>
            <person name="Binder M."/>
            <person name="Bloem J."/>
            <person name="Labutti K."/>
            <person name="Salamov A."/>
            <person name="Andreopoulos B."/>
            <person name="Baker S."/>
            <person name="Barry K."/>
            <person name="Bills G."/>
            <person name="Bluhm B."/>
            <person name="Cannon C."/>
            <person name="Castanera R."/>
            <person name="Culley D."/>
            <person name="Daum C."/>
            <person name="Ezra D."/>
            <person name="Gonzalez J."/>
            <person name="Henrissat B."/>
            <person name="Kuo A."/>
            <person name="Liang C."/>
            <person name="Lipzen A."/>
            <person name="Lutzoni F."/>
            <person name="Magnuson J."/>
            <person name="Mondo S."/>
            <person name="Nolan M."/>
            <person name="Ohm R."/>
            <person name="Pangilinan J."/>
            <person name="Park H.-J."/>
            <person name="Ramirez L."/>
            <person name="Alfaro M."/>
            <person name="Sun H."/>
            <person name="Tritt A."/>
            <person name="Yoshinaga Y."/>
            <person name="Zwiers L.-H."/>
            <person name="Turgeon B."/>
            <person name="Goodwin S."/>
            <person name="Spatafora J."/>
            <person name="Crous P."/>
            <person name="Grigoriev I."/>
        </authorList>
    </citation>
    <scope>NUCLEOTIDE SEQUENCE</scope>
    <source>
        <strain evidence="1">CBS 130266</strain>
    </source>
</reference>
<dbReference type="Proteomes" id="UP000800235">
    <property type="component" value="Unassembled WGS sequence"/>
</dbReference>
<evidence type="ECO:0008006" key="3">
    <source>
        <dbReference type="Google" id="ProtNLM"/>
    </source>
</evidence>
<comment type="caution">
    <text evidence="1">The sequence shown here is derived from an EMBL/GenBank/DDBJ whole genome shotgun (WGS) entry which is preliminary data.</text>
</comment>
<accession>A0A9P4NFW2</accession>
<dbReference type="EMBL" id="MU007115">
    <property type="protein sequence ID" value="KAF2419873.1"/>
    <property type="molecule type" value="Genomic_DNA"/>
</dbReference>
<evidence type="ECO:0000313" key="2">
    <source>
        <dbReference type="Proteomes" id="UP000800235"/>
    </source>
</evidence>